<evidence type="ECO:0000313" key="3">
    <source>
        <dbReference type="Proteomes" id="UP000333828"/>
    </source>
</evidence>
<feature type="compositionally biased region" description="Low complexity" evidence="1">
    <location>
        <begin position="7"/>
        <end position="18"/>
    </location>
</feature>
<sequence length="456" mass="50531">MEPLQKSPTSPSFSSTAAPPLPEIQAQIGGHDASMEGAQFTSDTKACDHARKSSGITHAFQCLVGRGKQGGSAELQPRGSGQSKPHAWLTGELDRWVDTLVQSQDDPTSENEALQKRQRMSGAISARLTANPSINFAKTPLVDGTDPRFADLGGQSDVDLIDHFTDLMQIVSMSYSEHRIAKFKLTPNVVFQVRTYPENSTLTARLACIDYLLGAWQVKTTALGVPLPAPQTELRQPAAKYIMDRLIGNKNGAKIHLDLTPYGMRIPGVVGLPRYADPASELSEIISESLGQQLEFTVESSRRMRDLEGRTPIAGKLSPNERAKLGSLYETRMNQHLDAWKSASNGSNEQRQNAVAHIHEVIQRMLSEPNNRDVGKFNFFGMRLTTLPELGEIHYMLSQNYHIAPIKEVIVDRMTFSHGRPVWISLYDRQKTTMSLPTGQVVEIVRFLANPLFNDE</sequence>
<feature type="region of interest" description="Disordered" evidence="1">
    <location>
        <begin position="1"/>
        <end position="20"/>
    </location>
</feature>
<accession>A0A5E4YEW7</accession>
<keyword evidence="3" id="KW-1185">Reference proteome</keyword>
<proteinExistence type="predicted"/>
<organism evidence="2 3">
    <name type="scientific">Pandoraea iniqua</name>
    <dbReference type="NCBI Taxonomy" id="2508288"/>
    <lineage>
        <taxon>Bacteria</taxon>
        <taxon>Pseudomonadati</taxon>
        <taxon>Pseudomonadota</taxon>
        <taxon>Betaproteobacteria</taxon>
        <taxon>Burkholderiales</taxon>
        <taxon>Burkholderiaceae</taxon>
        <taxon>Pandoraea</taxon>
    </lineage>
</organism>
<name>A0A5E4YEW7_9BURK</name>
<dbReference type="Proteomes" id="UP000333828">
    <property type="component" value="Unassembled WGS sequence"/>
</dbReference>
<dbReference type="AlphaFoldDB" id="A0A5E4YEW7"/>
<gene>
    <name evidence="2" type="ORF">PIN31115_04445</name>
</gene>
<evidence type="ECO:0000313" key="2">
    <source>
        <dbReference type="EMBL" id="VVE47040.1"/>
    </source>
</evidence>
<evidence type="ECO:0000256" key="1">
    <source>
        <dbReference type="SAM" id="MobiDB-lite"/>
    </source>
</evidence>
<dbReference type="RefSeq" id="WP_150685921.1">
    <property type="nucleotide sequence ID" value="NZ_CABPSI010000005.1"/>
</dbReference>
<protein>
    <submittedName>
        <fullName evidence="2">Uncharacterized protein</fullName>
    </submittedName>
</protein>
<dbReference type="EMBL" id="CABPSI010000005">
    <property type="protein sequence ID" value="VVE47040.1"/>
    <property type="molecule type" value="Genomic_DNA"/>
</dbReference>
<reference evidence="2 3" key="1">
    <citation type="submission" date="2019-08" db="EMBL/GenBank/DDBJ databases">
        <authorList>
            <person name="Peeters C."/>
        </authorList>
    </citation>
    <scope>NUCLEOTIDE SEQUENCE [LARGE SCALE GENOMIC DNA]</scope>
    <source>
        <strain evidence="2 3">LMG 31115</strain>
    </source>
</reference>